<dbReference type="AlphaFoldDB" id="A0AAF3F5U4"/>
<sequence>MNSTHPMLANIFLSLALFDVIVALLAIYIVSFHSPPILRTFRIVQLNITISMTFFEVYGGIFGPIFAYTQTGIYLVGYLRVGVIGTHIFFIFFYVLLSIQGGAIGLAFTMKLYSLASTFHRKLMKGLCFGWLVAYYGMIPICATLLFSAIDQKMIDTSKALLAANPLDVPMEWRDSAIIYDMADSLILSASIIFNLQFSIMAFLICVEVMMITLLLHLPQPSLSARTIRMQKQTFRILALQFLVLIGAYGTFYSLYLLSRWSLLIGWSWAAIIQRILSPYGNLLSTAHSGLTSIVLLTTTNSYRKALIGIFVAKKTPTLRTRANSIFIADMIRRTSSKAVI</sequence>
<reference evidence="3" key="1">
    <citation type="submission" date="2024-02" db="UniProtKB">
        <authorList>
            <consortium name="WormBaseParasite"/>
        </authorList>
    </citation>
    <scope>IDENTIFICATION</scope>
</reference>
<evidence type="ECO:0000256" key="1">
    <source>
        <dbReference type="SAM" id="Phobius"/>
    </source>
</evidence>
<evidence type="ECO:0000313" key="3">
    <source>
        <dbReference type="WBParaSite" id="MBELARI_LOCUS2263"/>
    </source>
</evidence>
<proteinExistence type="predicted"/>
<feature type="transmembrane region" description="Helical" evidence="1">
    <location>
        <begin position="12"/>
        <end position="32"/>
    </location>
</feature>
<feature type="transmembrane region" description="Helical" evidence="1">
    <location>
        <begin position="88"/>
        <end position="108"/>
    </location>
</feature>
<evidence type="ECO:0000313" key="2">
    <source>
        <dbReference type="Proteomes" id="UP000887575"/>
    </source>
</evidence>
<keyword evidence="1" id="KW-0812">Transmembrane</keyword>
<dbReference type="WBParaSite" id="MBELARI_LOCUS2263">
    <property type="protein sequence ID" value="MBELARI_LOCUS2263"/>
    <property type="gene ID" value="MBELARI_LOCUS2263"/>
</dbReference>
<dbReference type="InterPro" id="IPR019422">
    <property type="entry name" value="7TM_GPCR_serpentine_rcpt_Srh"/>
</dbReference>
<feature type="transmembrane region" description="Helical" evidence="1">
    <location>
        <begin position="129"/>
        <end position="150"/>
    </location>
</feature>
<keyword evidence="1" id="KW-1133">Transmembrane helix</keyword>
<accession>A0AAF3F5U4</accession>
<feature type="transmembrane region" description="Helical" evidence="1">
    <location>
        <begin position="276"/>
        <end position="297"/>
    </location>
</feature>
<keyword evidence="2" id="KW-1185">Reference proteome</keyword>
<dbReference type="PANTHER" id="PTHR46891">
    <property type="entry name" value="SERPENTINE RECEPTOR, CLASS H-RELATED"/>
    <property type="match status" value="1"/>
</dbReference>
<feature type="transmembrane region" description="Helical" evidence="1">
    <location>
        <begin position="192"/>
        <end position="216"/>
    </location>
</feature>
<dbReference type="PANTHER" id="PTHR46891:SF9">
    <property type="entry name" value="SERPENTINE RECEPTOR, CLASS H-RELATED"/>
    <property type="match status" value="1"/>
</dbReference>
<dbReference type="Proteomes" id="UP000887575">
    <property type="component" value="Unassembled WGS sequence"/>
</dbReference>
<dbReference type="Pfam" id="PF10318">
    <property type="entry name" value="7TM_GPCR_Srh"/>
    <property type="match status" value="1"/>
</dbReference>
<feature type="transmembrane region" description="Helical" evidence="1">
    <location>
        <begin position="237"/>
        <end position="256"/>
    </location>
</feature>
<keyword evidence="1" id="KW-0472">Membrane</keyword>
<feature type="transmembrane region" description="Helical" evidence="1">
    <location>
        <begin position="44"/>
        <end position="68"/>
    </location>
</feature>
<organism evidence="2 3">
    <name type="scientific">Mesorhabditis belari</name>
    <dbReference type="NCBI Taxonomy" id="2138241"/>
    <lineage>
        <taxon>Eukaryota</taxon>
        <taxon>Metazoa</taxon>
        <taxon>Ecdysozoa</taxon>
        <taxon>Nematoda</taxon>
        <taxon>Chromadorea</taxon>
        <taxon>Rhabditida</taxon>
        <taxon>Rhabditina</taxon>
        <taxon>Rhabditomorpha</taxon>
        <taxon>Rhabditoidea</taxon>
        <taxon>Rhabditidae</taxon>
        <taxon>Mesorhabditinae</taxon>
        <taxon>Mesorhabditis</taxon>
    </lineage>
</organism>
<protein>
    <submittedName>
        <fullName evidence="3">G protein-coupled receptor</fullName>
    </submittedName>
</protein>
<name>A0AAF3F5U4_9BILA</name>